<organism evidence="2 3">
    <name type="scientific">Planotetraspora thailandica</name>
    <dbReference type="NCBI Taxonomy" id="487172"/>
    <lineage>
        <taxon>Bacteria</taxon>
        <taxon>Bacillati</taxon>
        <taxon>Actinomycetota</taxon>
        <taxon>Actinomycetes</taxon>
        <taxon>Streptosporangiales</taxon>
        <taxon>Streptosporangiaceae</taxon>
        <taxon>Planotetraspora</taxon>
    </lineage>
</organism>
<sequence>MCRFATMMACKITNYREPMARIVSGAVPSPNIWNSPQVYEVENRAVDPDGLVEAAMRGIRPWDGATVLDIGCGTGFHLPALAAAAARVVGVEPHAGLASLAASRCAALPNVAVRTATAQSLPLPDTSIDVAVARWAYFFGPGCEPGLKELSRVMRRGGAAFVVDLDGSRGDFGRWFRQTVRSYSPAAVEEFWSRQGWQRRELDLRMVFATRADLEAVLRIEFTPEVAAHAAEETAGLEIFYPNVLRWRHF</sequence>
<dbReference type="PANTHER" id="PTHR43464:SF83">
    <property type="entry name" value="MALONYL-[ACYL-CARRIER PROTEIN] O-METHYLTRANSFERASE"/>
    <property type="match status" value="1"/>
</dbReference>
<dbReference type="Proteomes" id="UP000605992">
    <property type="component" value="Unassembled WGS sequence"/>
</dbReference>
<dbReference type="GO" id="GO:0032259">
    <property type="term" value="P:methylation"/>
    <property type="evidence" value="ECO:0007669"/>
    <property type="project" value="UniProtKB-KW"/>
</dbReference>
<evidence type="ECO:0000313" key="2">
    <source>
        <dbReference type="EMBL" id="GII52484.1"/>
    </source>
</evidence>
<gene>
    <name evidence="2" type="ORF">Pth03_08730</name>
</gene>
<dbReference type="AlphaFoldDB" id="A0A8J3V1S8"/>
<dbReference type="InterPro" id="IPR029063">
    <property type="entry name" value="SAM-dependent_MTases_sf"/>
</dbReference>
<feature type="domain" description="Methyltransferase type 11" evidence="1">
    <location>
        <begin position="68"/>
        <end position="161"/>
    </location>
</feature>
<protein>
    <submittedName>
        <fullName evidence="2">Methyltransferase type 11</fullName>
    </submittedName>
</protein>
<dbReference type="EMBL" id="BOOR01000006">
    <property type="protein sequence ID" value="GII52484.1"/>
    <property type="molecule type" value="Genomic_DNA"/>
</dbReference>
<comment type="caution">
    <text evidence="2">The sequence shown here is derived from an EMBL/GenBank/DDBJ whole genome shotgun (WGS) entry which is preliminary data.</text>
</comment>
<dbReference type="GO" id="GO:0008757">
    <property type="term" value="F:S-adenosylmethionine-dependent methyltransferase activity"/>
    <property type="evidence" value="ECO:0007669"/>
    <property type="project" value="InterPro"/>
</dbReference>
<evidence type="ECO:0000259" key="1">
    <source>
        <dbReference type="Pfam" id="PF08241"/>
    </source>
</evidence>
<reference evidence="2" key="1">
    <citation type="submission" date="2021-01" db="EMBL/GenBank/DDBJ databases">
        <title>Whole genome shotgun sequence of Planotetraspora thailandica NBRC 104271.</title>
        <authorList>
            <person name="Komaki H."/>
            <person name="Tamura T."/>
        </authorList>
    </citation>
    <scope>NUCLEOTIDE SEQUENCE</scope>
    <source>
        <strain evidence="2">NBRC 104271</strain>
    </source>
</reference>
<dbReference type="InterPro" id="IPR013216">
    <property type="entry name" value="Methyltransf_11"/>
</dbReference>
<dbReference type="Pfam" id="PF08241">
    <property type="entry name" value="Methyltransf_11"/>
    <property type="match status" value="1"/>
</dbReference>
<dbReference type="SUPFAM" id="SSF53335">
    <property type="entry name" value="S-adenosyl-L-methionine-dependent methyltransferases"/>
    <property type="match status" value="1"/>
</dbReference>
<keyword evidence="3" id="KW-1185">Reference proteome</keyword>
<dbReference type="Gene3D" id="3.40.50.150">
    <property type="entry name" value="Vaccinia Virus protein VP39"/>
    <property type="match status" value="1"/>
</dbReference>
<keyword evidence="2" id="KW-0489">Methyltransferase</keyword>
<keyword evidence="2" id="KW-0808">Transferase</keyword>
<dbReference type="CDD" id="cd02440">
    <property type="entry name" value="AdoMet_MTases"/>
    <property type="match status" value="1"/>
</dbReference>
<name>A0A8J3V1S8_9ACTN</name>
<dbReference type="PANTHER" id="PTHR43464">
    <property type="entry name" value="METHYLTRANSFERASE"/>
    <property type="match status" value="1"/>
</dbReference>
<accession>A0A8J3V1S8</accession>
<proteinExistence type="predicted"/>
<evidence type="ECO:0000313" key="3">
    <source>
        <dbReference type="Proteomes" id="UP000605992"/>
    </source>
</evidence>